<keyword evidence="4" id="KW-1185">Reference proteome</keyword>
<evidence type="ECO:0000256" key="2">
    <source>
        <dbReference type="SAM" id="Phobius"/>
    </source>
</evidence>
<dbReference type="EMBL" id="CM018206">
    <property type="protein sequence ID" value="KAB2083614.1"/>
    <property type="molecule type" value="Genomic_DNA"/>
</dbReference>
<organism evidence="3 4">
    <name type="scientific">Gossypium barbadense</name>
    <name type="common">Sea Island cotton</name>
    <name type="synonym">Hibiscus barbadensis</name>
    <dbReference type="NCBI Taxonomy" id="3634"/>
    <lineage>
        <taxon>Eukaryota</taxon>
        <taxon>Viridiplantae</taxon>
        <taxon>Streptophyta</taxon>
        <taxon>Embryophyta</taxon>
        <taxon>Tracheophyta</taxon>
        <taxon>Spermatophyta</taxon>
        <taxon>Magnoliopsida</taxon>
        <taxon>eudicotyledons</taxon>
        <taxon>Gunneridae</taxon>
        <taxon>Pentapetalae</taxon>
        <taxon>rosids</taxon>
        <taxon>malvids</taxon>
        <taxon>Malvales</taxon>
        <taxon>Malvaceae</taxon>
        <taxon>Malvoideae</taxon>
        <taxon>Gossypium</taxon>
    </lineage>
</organism>
<keyword evidence="2" id="KW-0812">Transmembrane</keyword>
<keyword evidence="2" id="KW-1133">Transmembrane helix</keyword>
<accession>A0A5J5VVY5</accession>
<evidence type="ECO:0000313" key="4">
    <source>
        <dbReference type="Proteomes" id="UP000327439"/>
    </source>
</evidence>
<sequence length="135" mass="14952">MFNLFLTSNLPTSLLLPLFSIVFSSSIPNLKLLMILMMLLQPLKQTPLSQSSLKRTVLVHGKQAKLQRSHLSTAPSLGTPPPPMTQNQREVNKSVVEQVKPLGLLRWLKRIGQLFQLIESGRGPASQKCATLAAR</sequence>
<proteinExistence type="predicted"/>
<feature type="transmembrane region" description="Helical" evidence="2">
    <location>
        <begin position="14"/>
        <end position="40"/>
    </location>
</feature>
<evidence type="ECO:0000313" key="3">
    <source>
        <dbReference type="EMBL" id="KAB2083614.1"/>
    </source>
</evidence>
<keyword evidence="2" id="KW-0472">Membrane</keyword>
<dbReference type="AlphaFoldDB" id="A0A5J5VVY5"/>
<feature type="region of interest" description="Disordered" evidence="1">
    <location>
        <begin position="69"/>
        <end position="90"/>
    </location>
</feature>
<evidence type="ECO:0000256" key="1">
    <source>
        <dbReference type="SAM" id="MobiDB-lite"/>
    </source>
</evidence>
<reference evidence="4" key="1">
    <citation type="journal article" date="2020" name="Nat. Genet.">
        <title>Genomic diversifications of five Gossypium allopolyploid species and their impact on cotton improvement.</title>
        <authorList>
            <person name="Chen Z.J."/>
            <person name="Sreedasyam A."/>
            <person name="Ando A."/>
            <person name="Song Q."/>
            <person name="De Santiago L.M."/>
            <person name="Hulse-Kemp A.M."/>
            <person name="Ding M."/>
            <person name="Ye W."/>
            <person name="Kirkbride R.C."/>
            <person name="Jenkins J."/>
            <person name="Plott C."/>
            <person name="Lovell J."/>
            <person name="Lin Y.M."/>
            <person name="Vaughn R."/>
            <person name="Liu B."/>
            <person name="Simpson S."/>
            <person name="Scheffler B.E."/>
            <person name="Wen L."/>
            <person name="Saski C.A."/>
            <person name="Grover C.E."/>
            <person name="Hu G."/>
            <person name="Conover J.L."/>
            <person name="Carlson J.W."/>
            <person name="Shu S."/>
            <person name="Boston L.B."/>
            <person name="Williams M."/>
            <person name="Peterson D.G."/>
            <person name="McGee K."/>
            <person name="Jones D.C."/>
            <person name="Wendel J.F."/>
            <person name="Stelly D.M."/>
            <person name="Grimwood J."/>
            <person name="Schmutz J."/>
        </authorList>
    </citation>
    <scope>NUCLEOTIDE SEQUENCE [LARGE SCALE GENOMIC DNA]</scope>
    <source>
        <strain evidence="4">cv. 3-79</strain>
    </source>
</reference>
<protein>
    <submittedName>
        <fullName evidence="3">Uncharacterized protein</fullName>
    </submittedName>
</protein>
<gene>
    <name evidence="3" type="ORF">ES319_A05G280400v1</name>
</gene>
<dbReference type="Proteomes" id="UP000327439">
    <property type="component" value="Chromosome A05"/>
</dbReference>
<name>A0A5J5VVY5_GOSBA</name>